<dbReference type="Pfam" id="PF24709">
    <property type="entry name" value="DUF7670"/>
    <property type="match status" value="1"/>
</dbReference>
<evidence type="ECO:0000313" key="3">
    <source>
        <dbReference type="EMBL" id="QUI25641.1"/>
    </source>
</evidence>
<feature type="transmembrane region" description="Helical" evidence="1">
    <location>
        <begin position="121"/>
        <end position="143"/>
    </location>
</feature>
<feature type="transmembrane region" description="Helical" evidence="1">
    <location>
        <begin position="7"/>
        <end position="27"/>
    </location>
</feature>
<protein>
    <submittedName>
        <fullName evidence="3">DUF1566 domain-containing protein</fullName>
    </submittedName>
</protein>
<evidence type="ECO:0000259" key="2">
    <source>
        <dbReference type="Pfam" id="PF24709"/>
    </source>
</evidence>
<keyword evidence="4" id="KW-1185">Reference proteome</keyword>
<dbReference type="Proteomes" id="UP000683246">
    <property type="component" value="Chromosome"/>
</dbReference>
<keyword evidence="1" id="KW-1133">Transmembrane helix</keyword>
<keyword evidence="1" id="KW-0472">Membrane</keyword>
<dbReference type="AlphaFoldDB" id="A0A8J8MQB2"/>
<gene>
    <name evidence="3" type="ORF">HZI73_08430</name>
</gene>
<accession>A0A8J8MQB2</accession>
<dbReference type="InterPro" id="IPR056087">
    <property type="entry name" value="DUF7670"/>
</dbReference>
<reference evidence="3" key="1">
    <citation type="submission" date="2020-07" db="EMBL/GenBank/DDBJ databases">
        <title>Vallitalea pronyensis genome.</title>
        <authorList>
            <person name="Postec A."/>
        </authorList>
    </citation>
    <scope>NUCLEOTIDE SEQUENCE</scope>
    <source>
        <strain evidence="3">FatNI3</strain>
    </source>
</reference>
<feature type="domain" description="DUF7670" evidence="2">
    <location>
        <begin position="2"/>
        <end position="113"/>
    </location>
</feature>
<evidence type="ECO:0000313" key="4">
    <source>
        <dbReference type="Proteomes" id="UP000683246"/>
    </source>
</evidence>
<dbReference type="EMBL" id="CP058649">
    <property type="protein sequence ID" value="QUI25641.1"/>
    <property type="molecule type" value="Genomic_DNA"/>
</dbReference>
<organism evidence="3 4">
    <name type="scientific">Vallitalea pronyensis</name>
    <dbReference type="NCBI Taxonomy" id="1348613"/>
    <lineage>
        <taxon>Bacteria</taxon>
        <taxon>Bacillati</taxon>
        <taxon>Bacillota</taxon>
        <taxon>Clostridia</taxon>
        <taxon>Lachnospirales</taxon>
        <taxon>Vallitaleaceae</taxon>
        <taxon>Vallitalea</taxon>
    </lineage>
</organism>
<evidence type="ECO:0000256" key="1">
    <source>
        <dbReference type="SAM" id="Phobius"/>
    </source>
</evidence>
<name>A0A8J8MQB2_9FIRM</name>
<dbReference type="KEGG" id="vpy:HZI73_08430"/>
<feature type="transmembrane region" description="Helical" evidence="1">
    <location>
        <begin position="75"/>
        <end position="92"/>
    </location>
</feature>
<feature type="transmembrane region" description="Helical" evidence="1">
    <location>
        <begin position="98"/>
        <end position="114"/>
    </location>
</feature>
<sequence length="302" mass="34804">MMNKKKIILGWIGVGITILFSSFWAYWGAFENFHEGWYSTSIWENLFLLLFQYLLFTTLFVLLALISLKWKKPGLILHILLGILGFVFFSGSHMTLRILIITPTILLGLLYYLGNPQPKKWAYRLIISVPLIIILAISIPLGYKVSQRTNDGNFNLRIVEGNQVTLAWAPRGPGWPDEGKSWQEAQDICDYLSEDGLVMMEEKQHIWRLPTVDEIVRSMAIHGNNSGGTWSPETEKATYVKKPDKETPLWDMHSKVIYYWTADTAIKDDQKAYIMTYHGGVFTKKKTSRQVYQSFRAVKNIN</sequence>
<feature type="transmembrane region" description="Helical" evidence="1">
    <location>
        <begin position="47"/>
        <end position="68"/>
    </location>
</feature>
<keyword evidence="1" id="KW-0812">Transmembrane</keyword>
<proteinExistence type="predicted"/>